<feature type="transmembrane region" description="Helical" evidence="1">
    <location>
        <begin position="47"/>
        <end position="79"/>
    </location>
</feature>
<feature type="transmembrane region" description="Helical" evidence="1">
    <location>
        <begin position="246"/>
        <end position="269"/>
    </location>
</feature>
<dbReference type="GO" id="GO:0009273">
    <property type="term" value="P:peptidoglycan-based cell wall biogenesis"/>
    <property type="evidence" value="ECO:0007669"/>
    <property type="project" value="TreeGrafter"/>
</dbReference>
<evidence type="ECO:0000313" key="3">
    <source>
        <dbReference type="Proteomes" id="UP000252517"/>
    </source>
</evidence>
<keyword evidence="1" id="KW-0472">Membrane</keyword>
<sequence>MNNHFLILLIAVLAVLGVASVIGYFLKLRARDTGPDSTIENLNARIKAWWVMAIVLAISFMAGRIGVVILFAICSFAALREFLTLTNIKAADHWALVVAVFIVLPLQYISVGMNWYGFYSIFIPVYAFLLMPIISALRGETGNFLIRVAEAQWALMIAVFCVSHVPALLSLNIAGYEGKNLFLIFFLVVVVQSSDVLQYVWGKLIGKHKIAPNLSPSKTLEGLVGGVLSASLLGAALFWITPFNVIQAAGLSLVITLMGFFGGLVMSAIKRDRGVKDWGHMIAGHGGFIDRLDSVIFSAPIFFHIVRFYWDIH</sequence>
<dbReference type="Pfam" id="PF01148">
    <property type="entry name" value="CTP_transf_1"/>
    <property type="match status" value="1"/>
</dbReference>
<keyword evidence="2" id="KW-0808">Transferase</keyword>
<dbReference type="EMBL" id="JPWH01000008">
    <property type="protein sequence ID" value="RCK50346.1"/>
    <property type="molecule type" value="Genomic_DNA"/>
</dbReference>
<reference evidence="2 3" key="1">
    <citation type="submission" date="2014-07" db="EMBL/GenBank/DDBJ databases">
        <title>Draft genome sequence of Thalassospira profundimaris S25-3-2.</title>
        <authorList>
            <person name="Lai Q."/>
            <person name="Shao Z."/>
        </authorList>
    </citation>
    <scope>NUCLEOTIDE SEQUENCE [LARGE SCALE GENOMIC DNA]</scope>
    <source>
        <strain evidence="2 3">S25-3-2</strain>
    </source>
</reference>
<dbReference type="AlphaFoldDB" id="A0A367X9K3"/>
<keyword evidence="2" id="KW-0548">Nucleotidyltransferase</keyword>
<feature type="transmembrane region" description="Helical" evidence="1">
    <location>
        <begin position="116"/>
        <end position="137"/>
    </location>
</feature>
<dbReference type="Proteomes" id="UP000252517">
    <property type="component" value="Unassembled WGS sequence"/>
</dbReference>
<dbReference type="GO" id="GO:0005886">
    <property type="term" value="C:plasma membrane"/>
    <property type="evidence" value="ECO:0007669"/>
    <property type="project" value="TreeGrafter"/>
</dbReference>
<dbReference type="GO" id="GO:0016779">
    <property type="term" value="F:nucleotidyltransferase activity"/>
    <property type="evidence" value="ECO:0007669"/>
    <property type="project" value="UniProtKB-KW"/>
</dbReference>
<feature type="transmembrane region" description="Helical" evidence="1">
    <location>
        <begin position="181"/>
        <end position="201"/>
    </location>
</feature>
<dbReference type="RefSeq" id="WP_181847570.1">
    <property type="nucleotide sequence ID" value="NZ_JPWH01000008.1"/>
</dbReference>
<dbReference type="PANTHER" id="PTHR43535:SF1">
    <property type="entry name" value="PHOSPHATIDATE CYTIDYLYLTRANSFERASE"/>
    <property type="match status" value="1"/>
</dbReference>
<feature type="transmembrane region" description="Helical" evidence="1">
    <location>
        <begin position="91"/>
        <end position="110"/>
    </location>
</feature>
<feature type="transmembrane region" description="Helical" evidence="1">
    <location>
        <begin position="222"/>
        <end position="240"/>
    </location>
</feature>
<feature type="transmembrane region" description="Helical" evidence="1">
    <location>
        <begin position="290"/>
        <end position="310"/>
    </location>
</feature>
<keyword evidence="1" id="KW-1133">Transmembrane helix</keyword>
<accession>A0A367X9K3</accession>
<dbReference type="PANTHER" id="PTHR43535">
    <property type="entry name" value="PHOSPHATIDATE CYTIDYLYLTRANSFERASE"/>
    <property type="match status" value="1"/>
</dbReference>
<evidence type="ECO:0000256" key="1">
    <source>
        <dbReference type="SAM" id="Phobius"/>
    </source>
</evidence>
<feature type="transmembrane region" description="Helical" evidence="1">
    <location>
        <begin position="144"/>
        <end position="169"/>
    </location>
</feature>
<comment type="caution">
    <text evidence="2">The sequence shown here is derived from an EMBL/GenBank/DDBJ whole genome shotgun (WGS) entry which is preliminary data.</text>
</comment>
<evidence type="ECO:0000313" key="2">
    <source>
        <dbReference type="EMBL" id="RCK50346.1"/>
    </source>
</evidence>
<gene>
    <name evidence="2" type="ORF">TH25_12185</name>
</gene>
<proteinExistence type="predicted"/>
<name>A0A367X9K3_9PROT</name>
<protein>
    <submittedName>
        <fullName evidence="2">Phosphatidate cytidylyltransferase</fullName>
    </submittedName>
</protein>
<organism evidence="2 3">
    <name type="scientific">Thalassospira profundimaris</name>
    <dbReference type="NCBI Taxonomy" id="502049"/>
    <lineage>
        <taxon>Bacteria</taxon>
        <taxon>Pseudomonadati</taxon>
        <taxon>Pseudomonadota</taxon>
        <taxon>Alphaproteobacteria</taxon>
        <taxon>Rhodospirillales</taxon>
        <taxon>Thalassospiraceae</taxon>
        <taxon>Thalassospira</taxon>
    </lineage>
</organism>
<keyword evidence="1" id="KW-0812">Transmembrane</keyword>